<organism evidence="1 2">
    <name type="scientific">Falsiruegeria litorea</name>
    <dbReference type="NCBI Taxonomy" id="1280831"/>
    <lineage>
        <taxon>Bacteria</taxon>
        <taxon>Pseudomonadati</taxon>
        <taxon>Pseudomonadota</taxon>
        <taxon>Alphaproteobacteria</taxon>
        <taxon>Rhodobacterales</taxon>
        <taxon>Roseobacteraceae</taxon>
        <taxon>Falsiruegeria</taxon>
    </lineage>
</organism>
<keyword evidence="2" id="KW-1185">Reference proteome</keyword>
<protein>
    <recommendedName>
        <fullName evidence="3">Transcription factor zinc-finger domain-containing protein</fullName>
    </recommendedName>
</protein>
<gene>
    <name evidence="1" type="ORF">KL867_05220</name>
</gene>
<dbReference type="RefSeq" id="WP_215193669.1">
    <property type="nucleotide sequence ID" value="NZ_JAHHDY010000008.1"/>
</dbReference>
<name>A0ABS5WRE7_9RHOB</name>
<reference evidence="1 2" key="1">
    <citation type="submission" date="2021-05" db="EMBL/GenBank/DDBJ databases">
        <title>Draft genomes of marine bacteria isolated from model chitin particles.</title>
        <authorList>
            <person name="Datta M.S."/>
            <person name="Schwartzman J.A."/>
            <person name="Cordero O."/>
        </authorList>
    </citation>
    <scope>NUCLEOTIDE SEQUENCE [LARGE SCALE GENOMIC DNA]</scope>
    <source>
        <strain evidence="1 2">4E07</strain>
    </source>
</reference>
<dbReference type="Proteomes" id="UP000763802">
    <property type="component" value="Unassembled WGS sequence"/>
</dbReference>
<proteinExistence type="predicted"/>
<evidence type="ECO:0000313" key="2">
    <source>
        <dbReference type="Proteomes" id="UP000763802"/>
    </source>
</evidence>
<sequence length="67" mass="7487">MPDPSLHGNGFTCPACALQRETDLERTRFGSLKIDCNICNGTGRIAKTITQIYTESVALAQQHHWRL</sequence>
<evidence type="ECO:0008006" key="3">
    <source>
        <dbReference type="Google" id="ProtNLM"/>
    </source>
</evidence>
<comment type="caution">
    <text evidence="1">The sequence shown here is derived from an EMBL/GenBank/DDBJ whole genome shotgun (WGS) entry which is preliminary data.</text>
</comment>
<dbReference type="EMBL" id="JAHHDY010000008">
    <property type="protein sequence ID" value="MBT3140440.1"/>
    <property type="molecule type" value="Genomic_DNA"/>
</dbReference>
<accession>A0ABS5WRE7</accession>
<evidence type="ECO:0000313" key="1">
    <source>
        <dbReference type="EMBL" id="MBT3140440.1"/>
    </source>
</evidence>